<protein>
    <submittedName>
        <fullName evidence="2">Uncharacterized protein</fullName>
    </submittedName>
</protein>
<dbReference type="AlphaFoldDB" id="A0A9D2U5Z2"/>
<gene>
    <name evidence="2" type="ORF">H9913_13280</name>
</gene>
<reference evidence="2" key="1">
    <citation type="journal article" date="2021" name="PeerJ">
        <title>Extensive microbial diversity within the chicken gut microbiome revealed by metagenomics and culture.</title>
        <authorList>
            <person name="Gilroy R."/>
            <person name="Ravi A."/>
            <person name="Getino M."/>
            <person name="Pursley I."/>
            <person name="Horton D.L."/>
            <person name="Alikhan N.F."/>
            <person name="Baker D."/>
            <person name="Gharbi K."/>
            <person name="Hall N."/>
            <person name="Watson M."/>
            <person name="Adriaenssens E.M."/>
            <person name="Foster-Nyarko E."/>
            <person name="Jarju S."/>
            <person name="Secka A."/>
            <person name="Antonio M."/>
            <person name="Oren A."/>
            <person name="Chaudhuri R.R."/>
            <person name="La Ragione R."/>
            <person name="Hildebrand F."/>
            <person name="Pallen M.J."/>
        </authorList>
    </citation>
    <scope>NUCLEOTIDE SEQUENCE</scope>
    <source>
        <strain evidence="2">ChiW19-6364</strain>
    </source>
</reference>
<organism evidence="2 3">
    <name type="scientific">Candidatus Blautia stercoripullorum</name>
    <dbReference type="NCBI Taxonomy" id="2838502"/>
    <lineage>
        <taxon>Bacteria</taxon>
        <taxon>Bacillati</taxon>
        <taxon>Bacillota</taxon>
        <taxon>Clostridia</taxon>
        <taxon>Lachnospirales</taxon>
        <taxon>Lachnospiraceae</taxon>
        <taxon>Blautia</taxon>
    </lineage>
</organism>
<keyword evidence="1" id="KW-0175">Coiled coil</keyword>
<dbReference type="Proteomes" id="UP000823850">
    <property type="component" value="Unassembled WGS sequence"/>
</dbReference>
<feature type="coiled-coil region" evidence="1">
    <location>
        <begin position="18"/>
        <end position="110"/>
    </location>
</feature>
<feature type="coiled-coil region" evidence="1">
    <location>
        <begin position="143"/>
        <end position="170"/>
    </location>
</feature>
<feature type="coiled-coil region" evidence="1">
    <location>
        <begin position="207"/>
        <end position="234"/>
    </location>
</feature>
<evidence type="ECO:0000256" key="1">
    <source>
        <dbReference type="SAM" id="Coils"/>
    </source>
</evidence>
<evidence type="ECO:0000313" key="3">
    <source>
        <dbReference type="Proteomes" id="UP000823850"/>
    </source>
</evidence>
<evidence type="ECO:0000313" key="2">
    <source>
        <dbReference type="EMBL" id="HJD40982.1"/>
    </source>
</evidence>
<sequence length="315" mass="36718">MNYYDEELQELLQQTMREKRLKAKAVDLIMQQQELEERAEELKKIMEKEQEDVDHLEGKNLAAFFYRISGRMDEKMSKEKEEAYSAAVKYEAAVKELENVKKDLAWCQDELKPLSGCQQRYRQALAEKLHRIKSTGGAASIEILELEEKLSGLEKQKKEIREAIDAGNQALDMTERVLKELGSAEDWGTFDVFGGGLLSDLQKHSHLDSAQEMIEDLQERLRRFRTELSDVNMENRAELQVNIQGFLRFADYFFDNIFTDWTVLNRISESKRQVLETRTEILQILEYLRANQNAAEKQQEDTDEKLAQAVIRAKI</sequence>
<comment type="caution">
    <text evidence="2">The sequence shown here is derived from an EMBL/GenBank/DDBJ whole genome shotgun (WGS) entry which is preliminary data.</text>
</comment>
<name>A0A9D2U5Z2_9FIRM</name>
<accession>A0A9D2U5Z2</accession>
<dbReference type="EMBL" id="DWUX01000227">
    <property type="protein sequence ID" value="HJD40982.1"/>
    <property type="molecule type" value="Genomic_DNA"/>
</dbReference>
<proteinExistence type="predicted"/>
<reference evidence="2" key="2">
    <citation type="submission" date="2021-04" db="EMBL/GenBank/DDBJ databases">
        <authorList>
            <person name="Gilroy R."/>
        </authorList>
    </citation>
    <scope>NUCLEOTIDE SEQUENCE</scope>
    <source>
        <strain evidence="2">ChiW19-6364</strain>
    </source>
</reference>